<name>A0A1V2LHB7_PICKU</name>
<dbReference type="PANTHER" id="PTHR22792">
    <property type="entry name" value="LUPUS LA PROTEIN-RELATED"/>
    <property type="match status" value="1"/>
</dbReference>
<evidence type="ECO:0000256" key="1">
    <source>
        <dbReference type="ARBA" id="ARBA00022884"/>
    </source>
</evidence>
<dbReference type="EMBL" id="MQVM01000031">
    <property type="protein sequence ID" value="ONH71623.1"/>
    <property type="molecule type" value="Genomic_DNA"/>
</dbReference>
<evidence type="ECO:0000313" key="4">
    <source>
        <dbReference type="EMBL" id="ONH71623.1"/>
    </source>
</evidence>
<dbReference type="CDD" id="cd07323">
    <property type="entry name" value="LAM"/>
    <property type="match status" value="1"/>
</dbReference>
<dbReference type="InterPro" id="IPR036388">
    <property type="entry name" value="WH-like_DNA-bd_sf"/>
</dbReference>
<dbReference type="Gene3D" id="1.10.10.10">
    <property type="entry name" value="Winged helix-like DNA-binding domain superfamily/Winged helix DNA-binding domain"/>
    <property type="match status" value="1"/>
</dbReference>
<protein>
    <submittedName>
        <fullName evidence="4">La-related protein 1C</fullName>
    </submittedName>
</protein>
<keyword evidence="1 2" id="KW-0694">RNA-binding</keyword>
<evidence type="ECO:0000256" key="2">
    <source>
        <dbReference type="PROSITE-ProRule" id="PRU00332"/>
    </source>
</evidence>
<sequence>MQDVPKVLVPAPVPKMNAWIDASSLIESAKEAKIEIDTSVDFTHGSIKVNKQGHPNNKNTLGNKRNILGKPMNKYKNSEVENININTVPKRLDVKEATEEVEHFHISNGKKKQTWRENKFDNKNYKAKFQKSSRSHAYRNNYSRCLNAQENRSRQQHAQQEPYVLEKDILVPTSNIMNDYGQYRTLVLSDPSLQQPVNEKFPAIPLLSPAAAVSGDSFANTNHALFSGPQTTPTLFPKTPLTLETPETLKENHFKPFKGSKMPSETMKQRNSFNAEHNSYEQSTRFRTREPAFIIGGHCHGAPPNFNHPIGVPFLQPFPPPFPPPLPPPSTVSCSLPLPHPFPLPLPVPMQLPPSLPLHPPGKLPSRFEIPGYLPSATLDSQKVTSKIIPLDAAVKKLDSESTNDKFERVAEQILYYFSTDNLCRDLYLRGNMSKEGYVPISLLNGFKRIKLICGDDERFVDYVLDHIPELEKRGDSVRLRQNWERWILPGTKR</sequence>
<proteinExistence type="predicted"/>
<dbReference type="InterPro" id="IPR006630">
    <property type="entry name" value="La_HTH"/>
</dbReference>
<dbReference type="InterPro" id="IPR036390">
    <property type="entry name" value="WH_DNA-bd_sf"/>
</dbReference>
<organism evidence="4 5">
    <name type="scientific">Pichia kudriavzevii</name>
    <name type="common">Yeast</name>
    <name type="synonym">Issatchenkia orientalis</name>
    <dbReference type="NCBI Taxonomy" id="4909"/>
    <lineage>
        <taxon>Eukaryota</taxon>
        <taxon>Fungi</taxon>
        <taxon>Dikarya</taxon>
        <taxon>Ascomycota</taxon>
        <taxon>Saccharomycotina</taxon>
        <taxon>Pichiomycetes</taxon>
        <taxon>Pichiales</taxon>
        <taxon>Pichiaceae</taxon>
        <taxon>Pichia</taxon>
    </lineage>
</organism>
<dbReference type="GO" id="GO:0045727">
    <property type="term" value="P:positive regulation of translation"/>
    <property type="evidence" value="ECO:0007669"/>
    <property type="project" value="TreeGrafter"/>
</dbReference>
<dbReference type="Proteomes" id="UP000189274">
    <property type="component" value="Unassembled WGS sequence"/>
</dbReference>
<dbReference type="PANTHER" id="PTHR22792:SF132">
    <property type="entry name" value="LA-RELATED PROTEIN 1"/>
    <property type="match status" value="1"/>
</dbReference>
<evidence type="ECO:0000259" key="3">
    <source>
        <dbReference type="PROSITE" id="PS50961"/>
    </source>
</evidence>
<dbReference type="Pfam" id="PF05383">
    <property type="entry name" value="La"/>
    <property type="match status" value="1"/>
</dbReference>
<dbReference type="AlphaFoldDB" id="A0A1V2LHB7"/>
<dbReference type="SUPFAM" id="SSF46785">
    <property type="entry name" value="Winged helix' DNA-binding domain"/>
    <property type="match status" value="1"/>
</dbReference>
<reference evidence="5" key="1">
    <citation type="journal article" date="2017" name="Genome Announc.">
        <title>Genome sequences of Cyberlindnera fabianii 65, Pichia kudriavzevii 129, and Saccharomyces cerevisiae 131 isolated from fermented masau fruits in Zimbabwe.</title>
        <authorList>
            <person name="van Rijswijck I.M.H."/>
            <person name="Derks M.F.L."/>
            <person name="Abee T."/>
            <person name="de Ridder D."/>
            <person name="Smid E.J."/>
        </authorList>
    </citation>
    <scope>NUCLEOTIDE SEQUENCE [LARGE SCALE GENOMIC DNA]</scope>
    <source>
        <strain evidence="5">129</strain>
    </source>
</reference>
<dbReference type="SMART" id="SM00715">
    <property type="entry name" value="LA"/>
    <property type="match status" value="1"/>
</dbReference>
<gene>
    <name evidence="4" type="ORF">BOH78_4363</name>
</gene>
<dbReference type="GO" id="GO:0005829">
    <property type="term" value="C:cytosol"/>
    <property type="evidence" value="ECO:0007669"/>
    <property type="project" value="TreeGrafter"/>
</dbReference>
<evidence type="ECO:0000313" key="5">
    <source>
        <dbReference type="Proteomes" id="UP000189274"/>
    </source>
</evidence>
<comment type="caution">
    <text evidence="4">The sequence shown here is derived from an EMBL/GenBank/DDBJ whole genome shotgun (WGS) entry which is preliminary data.</text>
</comment>
<dbReference type="InterPro" id="IPR045180">
    <property type="entry name" value="La_dom_prot"/>
</dbReference>
<feature type="domain" description="HTH La-type RNA-binding" evidence="3">
    <location>
        <begin position="400"/>
        <end position="490"/>
    </location>
</feature>
<accession>A0A1V2LHB7</accession>
<dbReference type="GO" id="GO:0003723">
    <property type="term" value="F:RNA binding"/>
    <property type="evidence" value="ECO:0007669"/>
    <property type="project" value="UniProtKB-UniRule"/>
</dbReference>
<dbReference type="VEuPathDB" id="FungiDB:C5L36_0D02290"/>
<dbReference type="GO" id="GO:0010494">
    <property type="term" value="C:cytoplasmic stress granule"/>
    <property type="evidence" value="ECO:0007669"/>
    <property type="project" value="TreeGrafter"/>
</dbReference>
<dbReference type="PROSITE" id="PS50961">
    <property type="entry name" value="HTH_LA"/>
    <property type="match status" value="1"/>
</dbReference>